<evidence type="ECO:0000313" key="1">
    <source>
        <dbReference type="EMBL" id="PRP83926.1"/>
    </source>
</evidence>
<sequence>MKSEEVLTLSRPQKFWVGFTSAFRCCTIQISTARDDTKVQASGGLNFGALLDPDHKIILRLMCCELFKAEQSICDPTTSCQLLKVPS</sequence>
<dbReference type="EMBL" id="MDYQ01000073">
    <property type="protein sequence ID" value="PRP83926.1"/>
    <property type="molecule type" value="Genomic_DNA"/>
</dbReference>
<reference evidence="1 2" key="1">
    <citation type="journal article" date="2018" name="Genome Biol. Evol.">
        <title>Multiple Roots of Fruiting Body Formation in Amoebozoa.</title>
        <authorList>
            <person name="Hillmann F."/>
            <person name="Forbes G."/>
            <person name="Novohradska S."/>
            <person name="Ferling I."/>
            <person name="Riege K."/>
            <person name="Groth M."/>
            <person name="Westermann M."/>
            <person name="Marz M."/>
            <person name="Spaller T."/>
            <person name="Winckler T."/>
            <person name="Schaap P."/>
            <person name="Glockner G."/>
        </authorList>
    </citation>
    <scope>NUCLEOTIDE SEQUENCE [LARGE SCALE GENOMIC DNA]</scope>
    <source>
        <strain evidence="1 2">Jena</strain>
    </source>
</reference>
<accession>A0A2P6NIZ6</accession>
<dbReference type="InParanoid" id="A0A2P6NIZ6"/>
<gene>
    <name evidence="1" type="ORF">PROFUN_08863</name>
</gene>
<dbReference type="Proteomes" id="UP000241769">
    <property type="component" value="Unassembled WGS sequence"/>
</dbReference>
<evidence type="ECO:0000313" key="2">
    <source>
        <dbReference type="Proteomes" id="UP000241769"/>
    </source>
</evidence>
<name>A0A2P6NIZ6_9EUKA</name>
<keyword evidence="2" id="KW-1185">Reference proteome</keyword>
<organism evidence="1 2">
    <name type="scientific">Planoprotostelium fungivorum</name>
    <dbReference type="NCBI Taxonomy" id="1890364"/>
    <lineage>
        <taxon>Eukaryota</taxon>
        <taxon>Amoebozoa</taxon>
        <taxon>Evosea</taxon>
        <taxon>Variosea</taxon>
        <taxon>Cavosteliida</taxon>
        <taxon>Cavosteliaceae</taxon>
        <taxon>Planoprotostelium</taxon>
    </lineage>
</organism>
<dbReference type="AlphaFoldDB" id="A0A2P6NIZ6"/>
<comment type="caution">
    <text evidence="1">The sequence shown here is derived from an EMBL/GenBank/DDBJ whole genome shotgun (WGS) entry which is preliminary data.</text>
</comment>
<proteinExistence type="predicted"/>
<protein>
    <submittedName>
        <fullName evidence="1">Uncharacterized protein</fullName>
    </submittedName>
</protein>